<evidence type="ECO:0000313" key="1">
    <source>
        <dbReference type="EMBL" id="CAD6562174.1"/>
    </source>
</evidence>
<reference evidence="1 2" key="1">
    <citation type="submission" date="2020-10" db="EMBL/GenBank/DDBJ databases">
        <authorList>
            <person name="Peeters C."/>
        </authorList>
    </citation>
    <scope>NUCLEOTIDE SEQUENCE [LARGE SCALE GENOMIC DNA]</scope>
    <source>
        <strain evidence="1 2">LMG 27952</strain>
    </source>
</reference>
<comment type="caution">
    <text evidence="1">The sequence shown here is derived from an EMBL/GenBank/DDBJ whole genome shotgun (WGS) entry which is preliminary data.</text>
</comment>
<organism evidence="1 2">
    <name type="scientific">Paraburkholderia hiiakae</name>
    <dbReference type="NCBI Taxonomy" id="1081782"/>
    <lineage>
        <taxon>Bacteria</taxon>
        <taxon>Pseudomonadati</taxon>
        <taxon>Pseudomonadota</taxon>
        <taxon>Betaproteobacteria</taxon>
        <taxon>Burkholderiales</taxon>
        <taxon>Burkholderiaceae</taxon>
        <taxon>Paraburkholderia</taxon>
    </lineage>
</organism>
<name>A0ABN7IME6_9BURK</name>
<dbReference type="Proteomes" id="UP000656319">
    <property type="component" value="Unassembled WGS sequence"/>
</dbReference>
<protein>
    <submittedName>
        <fullName evidence="1">Uncharacterized protein</fullName>
    </submittedName>
</protein>
<sequence length="88" mass="9855">MENAMQITLSTVKAIYRNAIDTRASDCEGSAWWSEVADEVRNVIAARTLGEAAALIEWSHHDWTEVSDTPRNAAKRIREASRAQRINA</sequence>
<keyword evidence="2" id="KW-1185">Reference proteome</keyword>
<dbReference type="EMBL" id="CAJHCQ010000045">
    <property type="protein sequence ID" value="CAD6562174.1"/>
    <property type="molecule type" value="Genomic_DNA"/>
</dbReference>
<evidence type="ECO:0000313" key="2">
    <source>
        <dbReference type="Proteomes" id="UP000656319"/>
    </source>
</evidence>
<proteinExistence type="predicted"/>
<accession>A0ABN7IME6</accession>
<gene>
    <name evidence="1" type="ORF">LMG27952_07699</name>
</gene>